<dbReference type="STRING" id="54398.Ga0074115_102154"/>
<protein>
    <submittedName>
        <fullName evidence="4">CDP-4-dehydro-6-deoxyglucose reductase</fullName>
    </submittedName>
    <submittedName>
        <fullName evidence="3">NAD(P)H-flavin reductase</fullName>
    </submittedName>
</protein>
<dbReference type="SUPFAM" id="SSF52343">
    <property type="entry name" value="Ferredoxin reductase-like, C-terminal NADP-linked domain"/>
    <property type="match status" value="1"/>
</dbReference>
<evidence type="ECO:0000313" key="3">
    <source>
        <dbReference type="EMBL" id="KRT54052.1"/>
    </source>
</evidence>
<dbReference type="PANTHER" id="PTHR47354:SF7">
    <property type="entry name" value="NAD(P)H-FLAVIN REDUCTASE"/>
    <property type="match status" value="1"/>
</dbReference>
<dbReference type="InterPro" id="IPR039261">
    <property type="entry name" value="FNR_nucleotide-bd"/>
</dbReference>
<dbReference type="PROSITE" id="PS51085">
    <property type="entry name" value="2FE2S_FER_2"/>
    <property type="match status" value="1"/>
</dbReference>
<dbReference type="AlphaFoldDB" id="A0A0T5YTX6"/>
<evidence type="ECO:0000256" key="1">
    <source>
        <dbReference type="ARBA" id="ARBA00023002"/>
    </source>
</evidence>
<dbReference type="InterPro" id="IPR036010">
    <property type="entry name" value="2Fe-2S_ferredoxin-like_sf"/>
</dbReference>
<keyword evidence="1" id="KW-0560">Oxidoreductase</keyword>
<dbReference type="InterPro" id="IPR050415">
    <property type="entry name" value="MRET"/>
</dbReference>
<accession>A0A0T5YTX6</accession>
<feature type="domain" description="2Fe-2S ferredoxin-type" evidence="2">
    <location>
        <begin position="167"/>
        <end position="257"/>
    </location>
</feature>
<name>A0A0T5YTX6_9GAMM</name>
<dbReference type="Gene3D" id="3.40.50.80">
    <property type="entry name" value="Nucleotide-binding domain of ferredoxin-NADP reductase (FNR) module"/>
    <property type="match status" value="1"/>
</dbReference>
<dbReference type="SUPFAM" id="SSF54292">
    <property type="entry name" value="2Fe-2S ferredoxin-like"/>
    <property type="match status" value="1"/>
</dbReference>
<dbReference type="Gene3D" id="3.10.20.30">
    <property type="match status" value="1"/>
</dbReference>
<dbReference type="InterPro" id="IPR017938">
    <property type="entry name" value="Riboflavin_synthase-like_b-brl"/>
</dbReference>
<evidence type="ECO:0000313" key="5">
    <source>
        <dbReference type="Proteomes" id="UP000051276"/>
    </source>
</evidence>
<dbReference type="Proteomes" id="UP000051634">
    <property type="component" value="Unassembled WGS sequence"/>
</dbReference>
<dbReference type="RefSeq" id="WP_057955276.1">
    <property type="nucleotide sequence ID" value="NZ_KQ556874.1"/>
</dbReference>
<proteinExistence type="predicted"/>
<dbReference type="CDD" id="cd00207">
    <property type="entry name" value="fer2"/>
    <property type="match status" value="1"/>
</dbReference>
<evidence type="ECO:0000313" key="6">
    <source>
        <dbReference type="Proteomes" id="UP000051634"/>
    </source>
</evidence>
<dbReference type="PANTHER" id="PTHR47354">
    <property type="entry name" value="NADH OXIDOREDUCTASE HCR"/>
    <property type="match status" value="1"/>
</dbReference>
<evidence type="ECO:0000259" key="2">
    <source>
        <dbReference type="PROSITE" id="PS51085"/>
    </source>
</evidence>
<evidence type="ECO:0000313" key="4">
    <source>
        <dbReference type="EMBL" id="KRT60237.1"/>
    </source>
</evidence>
<dbReference type="OrthoDB" id="9806195at2"/>
<keyword evidence="6" id="KW-1185">Reference proteome</keyword>
<dbReference type="InterPro" id="IPR012675">
    <property type="entry name" value="Beta-grasp_dom_sf"/>
</dbReference>
<sequence>MSQPLNLSRSARLAGVTRGELQKRIHQEGVETFEGKIQVEDLIRLYPEINMDSDPVFERVQRIKREARPKAKYSDGWLPDPEVLMSRLREFQHTLVQTKAALNGAEMLIGDTQQSLQAAIDAPTADLQQEVKRCITKLKKAMGRLDRAEDARATVFAKNALLKIVTASVRLLPSGHEFFVDGNDSILEAGLKAGLHLGYGCSSGNCGDCKCKVVSGAVRKLRDHDYVLSKRESEEGYILACSNTAISDLVLEASEAGQGVTLPQQNIRTRVRSIESAGTDLALLNLQTPHTKSLRFKAGQRVELSAEEGSSLSLFVASCPCDGRNLQFLVPRQGSGEFGELVFNGSIAEQTVLLKGPEGGFVLEEESSRPAIFIAAGNGLAPIKSLVEQAITIDNAEHLMLIQLGANAPGSPLDNLMRSWSHSLDNFDYHALSPSTPVEALLSLINSPEVEPHRSDLYAAGPEQWLQALRDSARMNGLDDERWHLQATE</sequence>
<dbReference type="Pfam" id="PF00111">
    <property type="entry name" value="Fer2"/>
    <property type="match status" value="1"/>
</dbReference>
<dbReference type="GO" id="GO:0016491">
    <property type="term" value="F:oxidoreductase activity"/>
    <property type="evidence" value="ECO:0007669"/>
    <property type="project" value="UniProtKB-KW"/>
</dbReference>
<dbReference type="SUPFAM" id="SSF63380">
    <property type="entry name" value="Riboflavin synthase domain-like"/>
    <property type="match status" value="1"/>
</dbReference>
<reference evidence="5 6" key="1">
    <citation type="submission" date="2015-11" db="EMBL/GenBank/DDBJ databases">
        <title>The genome of Candidatus Endoriftia persephone in Ridgeia piscesae and population structure of the North Eastern Pacific vestimentiferan symbionts.</title>
        <authorList>
            <person name="Perez M."/>
            <person name="Juniper K.S."/>
        </authorList>
    </citation>
    <scope>NUCLEOTIDE SEQUENCE [LARGE SCALE GENOMIC DNA]</scope>
    <source>
        <strain evidence="4">Ind10</strain>
        <strain evidence="3">Ind11</strain>
    </source>
</reference>
<gene>
    <name evidence="3" type="ORF">Ga0074115_102154</name>
    <name evidence="4" type="ORF">Ga0076813_16905</name>
</gene>
<dbReference type="InterPro" id="IPR001041">
    <property type="entry name" value="2Fe-2S_ferredoxin-type"/>
</dbReference>
<comment type="caution">
    <text evidence="3">The sequence shown here is derived from an EMBL/GenBank/DDBJ whole genome shotgun (WGS) entry which is preliminary data.</text>
</comment>
<dbReference type="PRINTS" id="PR00410">
    <property type="entry name" value="PHEHYDRXLASE"/>
</dbReference>
<dbReference type="EMBL" id="LDXT01000094">
    <property type="protein sequence ID" value="KRT54052.1"/>
    <property type="molecule type" value="Genomic_DNA"/>
</dbReference>
<dbReference type="Proteomes" id="UP000051276">
    <property type="component" value="Unassembled WGS sequence"/>
</dbReference>
<dbReference type="Gene3D" id="2.40.30.10">
    <property type="entry name" value="Translation factors"/>
    <property type="match status" value="1"/>
</dbReference>
<organism evidence="3 6">
    <name type="scientific">endosymbiont of Ridgeia piscesae</name>
    <dbReference type="NCBI Taxonomy" id="54398"/>
    <lineage>
        <taxon>Bacteria</taxon>
        <taxon>Pseudomonadati</taxon>
        <taxon>Pseudomonadota</taxon>
        <taxon>Gammaproteobacteria</taxon>
        <taxon>sulfur-oxidizing symbionts</taxon>
    </lineage>
</organism>
<dbReference type="GO" id="GO:0051536">
    <property type="term" value="F:iron-sulfur cluster binding"/>
    <property type="evidence" value="ECO:0007669"/>
    <property type="project" value="InterPro"/>
</dbReference>
<dbReference type="EMBL" id="LMXI01000004">
    <property type="protein sequence ID" value="KRT60237.1"/>
    <property type="molecule type" value="Genomic_DNA"/>
</dbReference>